<dbReference type="InterPro" id="IPR050351">
    <property type="entry name" value="BphY/WalK/GraS-like"/>
</dbReference>
<dbReference type="Proteomes" id="UP000657421">
    <property type="component" value="Unassembled WGS sequence"/>
</dbReference>
<gene>
    <name evidence="10" type="ORF">H8716_17195</name>
</gene>
<dbReference type="InterPro" id="IPR003594">
    <property type="entry name" value="HATPase_dom"/>
</dbReference>
<dbReference type="PANTHER" id="PTHR45453">
    <property type="entry name" value="PHOSPHATE REGULON SENSOR PROTEIN PHOR"/>
    <property type="match status" value="1"/>
</dbReference>
<dbReference type="SUPFAM" id="SSF47384">
    <property type="entry name" value="Homodimeric domain of signal transducing histidine kinase"/>
    <property type="match status" value="1"/>
</dbReference>
<reference evidence="10 11" key="1">
    <citation type="submission" date="2020-08" db="EMBL/GenBank/DDBJ databases">
        <title>Genome public.</title>
        <authorList>
            <person name="Liu C."/>
            <person name="Sun Q."/>
        </authorList>
    </citation>
    <scope>NUCLEOTIDE SEQUENCE [LARGE SCALE GENOMIC DNA]</scope>
    <source>
        <strain evidence="10 11">NSJ-46</strain>
    </source>
</reference>
<dbReference type="Gene3D" id="3.30.565.10">
    <property type="entry name" value="Histidine kinase-like ATPase, C-terminal domain"/>
    <property type="match status" value="1"/>
</dbReference>
<keyword evidence="8" id="KW-0812">Transmembrane</keyword>
<dbReference type="InterPro" id="IPR003661">
    <property type="entry name" value="HisK_dim/P_dom"/>
</dbReference>
<evidence type="ECO:0000256" key="8">
    <source>
        <dbReference type="SAM" id="Phobius"/>
    </source>
</evidence>
<dbReference type="InterPro" id="IPR036097">
    <property type="entry name" value="HisK_dim/P_sf"/>
</dbReference>
<organism evidence="10 11">
    <name type="scientific">Jingyaoa shaoxingensis</name>
    <dbReference type="NCBI Taxonomy" id="2763671"/>
    <lineage>
        <taxon>Bacteria</taxon>
        <taxon>Bacillati</taxon>
        <taxon>Bacillota</taxon>
        <taxon>Clostridia</taxon>
        <taxon>Lachnospirales</taxon>
        <taxon>Lachnospiraceae</taxon>
        <taxon>Jingyaoa</taxon>
    </lineage>
</organism>
<dbReference type="SMART" id="SM00387">
    <property type="entry name" value="HATPase_c"/>
    <property type="match status" value="1"/>
</dbReference>
<dbReference type="SUPFAM" id="SSF55874">
    <property type="entry name" value="ATPase domain of HSP90 chaperone/DNA topoisomerase II/histidine kinase"/>
    <property type="match status" value="1"/>
</dbReference>
<dbReference type="PRINTS" id="PR00344">
    <property type="entry name" value="BCTRLSENSOR"/>
</dbReference>
<dbReference type="Pfam" id="PF02518">
    <property type="entry name" value="HATPase_c"/>
    <property type="match status" value="1"/>
</dbReference>
<dbReference type="GO" id="GO:0016301">
    <property type="term" value="F:kinase activity"/>
    <property type="evidence" value="ECO:0007669"/>
    <property type="project" value="UniProtKB-KW"/>
</dbReference>
<evidence type="ECO:0000259" key="9">
    <source>
        <dbReference type="PROSITE" id="PS50109"/>
    </source>
</evidence>
<evidence type="ECO:0000256" key="1">
    <source>
        <dbReference type="ARBA" id="ARBA00000085"/>
    </source>
</evidence>
<dbReference type="InterPro" id="IPR005467">
    <property type="entry name" value="His_kinase_dom"/>
</dbReference>
<dbReference type="CDD" id="cd00082">
    <property type="entry name" value="HisKA"/>
    <property type="match status" value="1"/>
</dbReference>
<sequence length="377" mass="43197">MKLKVDKKDEYFAFQSKLIRRVCMNVITSIVVVVGLYLFIWKQRIGDLIVWILETVFDMKHEAAFYYYGDHFRGNKEIFFAVAVLLIFTVLMVRIFRWVTGYFREVNQGIESLLADDEKQIQLSPEMLPFERKLNSVKQTLAERKMETALAEQRKDELVMYLAHDIRTPLTSVIGYLNLLEEDPNMPPEQRAARVHIALEKAYRLETMVNEFFEITKYKSQKITLSKETIDLYYMLVQLSDELSPVLAPRGNTVTLHLDENLTIEADPEKLARVFNNILKNAASYSFPHTEIVISAEKLEHEVIIRFQNSGEDIPNEALTSLFDKFYRVDQSRSSDTGGTGLGLAIAKEIVTLHGGAISASSKNHVVTFTVSLPLSN</sequence>
<dbReference type="EC" id="2.7.13.3" evidence="3"/>
<evidence type="ECO:0000256" key="6">
    <source>
        <dbReference type="ARBA" id="ARBA00022777"/>
    </source>
</evidence>
<comment type="subcellular location">
    <subcellularLocation>
        <location evidence="2">Membrane</location>
    </subcellularLocation>
</comment>
<dbReference type="Pfam" id="PF00512">
    <property type="entry name" value="HisKA"/>
    <property type="match status" value="1"/>
</dbReference>
<accession>A0ABR7NEA7</accession>
<dbReference type="Gene3D" id="1.10.287.130">
    <property type="match status" value="1"/>
</dbReference>
<comment type="caution">
    <text evidence="10">The sequence shown here is derived from an EMBL/GenBank/DDBJ whole genome shotgun (WGS) entry which is preliminary data.</text>
</comment>
<feature type="transmembrane region" description="Helical" evidence="8">
    <location>
        <begin position="78"/>
        <end position="96"/>
    </location>
</feature>
<name>A0ABR7NEA7_9FIRM</name>
<keyword evidence="7" id="KW-0902">Two-component regulatory system</keyword>
<keyword evidence="11" id="KW-1185">Reference proteome</keyword>
<keyword evidence="4" id="KW-0597">Phosphoprotein</keyword>
<dbReference type="PANTHER" id="PTHR45453:SF1">
    <property type="entry name" value="PHOSPHATE REGULON SENSOR PROTEIN PHOR"/>
    <property type="match status" value="1"/>
</dbReference>
<protein>
    <recommendedName>
        <fullName evidence="3">histidine kinase</fullName>
        <ecNumber evidence="3">2.7.13.3</ecNumber>
    </recommendedName>
</protein>
<keyword evidence="8" id="KW-1133">Transmembrane helix</keyword>
<keyword evidence="8" id="KW-0472">Membrane</keyword>
<comment type="catalytic activity">
    <reaction evidence="1">
        <text>ATP + protein L-histidine = ADP + protein N-phospho-L-histidine.</text>
        <dbReference type="EC" id="2.7.13.3"/>
    </reaction>
</comment>
<dbReference type="EMBL" id="JACRSZ010000042">
    <property type="protein sequence ID" value="MBC8574759.1"/>
    <property type="molecule type" value="Genomic_DNA"/>
</dbReference>
<dbReference type="InterPro" id="IPR004358">
    <property type="entry name" value="Sig_transdc_His_kin-like_C"/>
</dbReference>
<feature type="transmembrane region" description="Helical" evidence="8">
    <location>
        <begin position="21"/>
        <end position="41"/>
    </location>
</feature>
<proteinExistence type="predicted"/>
<dbReference type="SMART" id="SM00388">
    <property type="entry name" value="HisKA"/>
    <property type="match status" value="1"/>
</dbReference>
<dbReference type="InterPro" id="IPR036890">
    <property type="entry name" value="HATPase_C_sf"/>
</dbReference>
<keyword evidence="6 10" id="KW-0418">Kinase</keyword>
<evidence type="ECO:0000256" key="2">
    <source>
        <dbReference type="ARBA" id="ARBA00004370"/>
    </source>
</evidence>
<evidence type="ECO:0000256" key="3">
    <source>
        <dbReference type="ARBA" id="ARBA00012438"/>
    </source>
</evidence>
<feature type="domain" description="Histidine kinase" evidence="9">
    <location>
        <begin position="161"/>
        <end position="377"/>
    </location>
</feature>
<evidence type="ECO:0000256" key="4">
    <source>
        <dbReference type="ARBA" id="ARBA00022553"/>
    </source>
</evidence>
<dbReference type="PROSITE" id="PS50109">
    <property type="entry name" value="HIS_KIN"/>
    <property type="match status" value="1"/>
</dbReference>
<evidence type="ECO:0000256" key="7">
    <source>
        <dbReference type="ARBA" id="ARBA00023012"/>
    </source>
</evidence>
<evidence type="ECO:0000313" key="10">
    <source>
        <dbReference type="EMBL" id="MBC8574759.1"/>
    </source>
</evidence>
<evidence type="ECO:0000313" key="11">
    <source>
        <dbReference type="Proteomes" id="UP000657421"/>
    </source>
</evidence>
<evidence type="ECO:0000256" key="5">
    <source>
        <dbReference type="ARBA" id="ARBA00022679"/>
    </source>
</evidence>
<keyword evidence="5" id="KW-0808">Transferase</keyword>